<dbReference type="AlphaFoldDB" id="A0A7X1JD35"/>
<comment type="caution">
    <text evidence="1">The sequence shown here is derived from an EMBL/GenBank/DDBJ whole genome shotgun (WGS) entry which is preliminary data.</text>
</comment>
<accession>A0A7X1JD35</accession>
<name>A0A7X1JD35_9ACTN</name>
<keyword evidence="2" id="KW-1185">Reference proteome</keyword>
<dbReference type="RefSeq" id="WP_186287982.1">
    <property type="nucleotide sequence ID" value="NZ_JACMSF010000108.1"/>
</dbReference>
<reference evidence="1 2" key="1">
    <citation type="submission" date="2020-08" db="EMBL/GenBank/DDBJ databases">
        <title>Streptomyces sp. PSKA01 genome sequencing and assembly.</title>
        <authorList>
            <person name="Mandal S."/>
            <person name="Maiti P.K."/>
            <person name="Das P."/>
        </authorList>
    </citation>
    <scope>NUCLEOTIDE SEQUENCE [LARGE SCALE GENOMIC DNA]</scope>
    <source>
        <strain evidence="1 2">PSKA01</strain>
    </source>
</reference>
<dbReference type="Proteomes" id="UP000584670">
    <property type="component" value="Unassembled WGS sequence"/>
</dbReference>
<gene>
    <name evidence="1" type="ORF">H4N64_42515</name>
</gene>
<sequence>MPAELWDKQVGLLMRDYPYDSVMAARVLGQGYAYLLTAMNHRGESLGLAPSKLVDIGVHTIILDTVAYAELCEKFNGGHFLHHVPKIDIKNDGSVMKTAHIVTADGWEIDLPLWADAAECGPCHPGNDSH</sequence>
<protein>
    <submittedName>
        <fullName evidence="1">Uncharacterized protein</fullName>
    </submittedName>
</protein>
<evidence type="ECO:0000313" key="1">
    <source>
        <dbReference type="EMBL" id="MBC2908059.1"/>
    </source>
</evidence>
<dbReference type="EMBL" id="JACMSF010000108">
    <property type="protein sequence ID" value="MBC2908059.1"/>
    <property type="molecule type" value="Genomic_DNA"/>
</dbReference>
<proteinExistence type="predicted"/>
<evidence type="ECO:0000313" key="2">
    <source>
        <dbReference type="Proteomes" id="UP000584670"/>
    </source>
</evidence>
<organism evidence="1 2">
    <name type="scientific">Streptomyces cupreus</name>
    <dbReference type="NCBI Taxonomy" id="2759956"/>
    <lineage>
        <taxon>Bacteria</taxon>
        <taxon>Bacillati</taxon>
        <taxon>Actinomycetota</taxon>
        <taxon>Actinomycetes</taxon>
        <taxon>Kitasatosporales</taxon>
        <taxon>Streptomycetaceae</taxon>
        <taxon>Streptomyces</taxon>
    </lineage>
</organism>